<dbReference type="EMBL" id="NHYD01003333">
    <property type="protein sequence ID" value="PPQ80391.1"/>
    <property type="molecule type" value="Genomic_DNA"/>
</dbReference>
<dbReference type="OrthoDB" id="68056at2759"/>
<name>A0A409WPH8_PSICY</name>
<dbReference type="AlphaFoldDB" id="A0A409WPH8"/>
<feature type="compositionally biased region" description="Low complexity" evidence="1">
    <location>
        <begin position="126"/>
        <end position="141"/>
    </location>
</feature>
<gene>
    <name evidence="2" type="ORF">CVT25_001708</name>
</gene>
<accession>A0A409WPH8</accession>
<dbReference type="Gene3D" id="3.40.50.620">
    <property type="entry name" value="HUPs"/>
    <property type="match status" value="1"/>
</dbReference>
<comment type="caution">
    <text evidence="2">The sequence shown here is derived from an EMBL/GenBank/DDBJ whole genome shotgun (WGS) entry which is preliminary data.</text>
</comment>
<organism evidence="2 3">
    <name type="scientific">Psilocybe cyanescens</name>
    <dbReference type="NCBI Taxonomy" id="93625"/>
    <lineage>
        <taxon>Eukaryota</taxon>
        <taxon>Fungi</taxon>
        <taxon>Dikarya</taxon>
        <taxon>Basidiomycota</taxon>
        <taxon>Agaricomycotina</taxon>
        <taxon>Agaricomycetes</taxon>
        <taxon>Agaricomycetidae</taxon>
        <taxon>Agaricales</taxon>
        <taxon>Agaricineae</taxon>
        <taxon>Strophariaceae</taxon>
        <taxon>Psilocybe</taxon>
    </lineage>
</organism>
<dbReference type="STRING" id="93625.A0A409WPH8"/>
<reference evidence="2 3" key="1">
    <citation type="journal article" date="2018" name="Evol. Lett.">
        <title>Horizontal gene cluster transfer increased hallucinogenic mushroom diversity.</title>
        <authorList>
            <person name="Reynolds H.T."/>
            <person name="Vijayakumar V."/>
            <person name="Gluck-Thaler E."/>
            <person name="Korotkin H.B."/>
            <person name="Matheny P.B."/>
            <person name="Slot J.C."/>
        </authorList>
    </citation>
    <scope>NUCLEOTIDE SEQUENCE [LARGE SCALE GENOMIC DNA]</scope>
    <source>
        <strain evidence="2 3">2631</strain>
    </source>
</reference>
<evidence type="ECO:0000256" key="1">
    <source>
        <dbReference type="SAM" id="MobiDB-lite"/>
    </source>
</evidence>
<sequence>MCPMLVLDSYHADTVECAAAHVRAGVCGSRLGKKGKDFTVALPRFRIARKLEETAANYKDSTRTHTAQFQLDEWVESVMIYRSFLRFRMNTTNMIREVLALIDALTRSPPSVQLEYGTNDSGKGKGSSSSTRSRTSPSRSSLGICGTRPSARSLRTWVGGHLDDLFGRLGHTSFEKYGSQADLEKDAIKHLFVASNKDAASDPAVNASAVKWFKCMEDRDEDALRNWRVWKEMSVRKYQKEDEHKARDGGVPGEIIKEAENVMVKGEEDEEKARAECEGGVGGCDAVVEFQAAGENVELLVFVRRCARAGLEIRDTGSGMDIRVDKIAAIYALHLSFSPSRSFVIAAAMFTNSNALPIALMHSLVVSVPDLARGSDDKENVRYSDGSTFIVGLDTDREGERMPLLADFDDDEQDLRRHASSSTLVYSHLNSTKVVGQFTGSPMSSSALSSAHIPASSGVPMLSELCHRLECLSMDMAKAHKRNTHQATRLEQEPETAGDPRFCLAGATRRFIIRSLIVPMRAARICQLEMSVLPLLLGLVRRAVLEVCEGWGDEW</sequence>
<dbReference type="InParanoid" id="A0A409WPH8"/>
<feature type="region of interest" description="Disordered" evidence="1">
    <location>
        <begin position="113"/>
        <end position="146"/>
    </location>
</feature>
<keyword evidence="3" id="KW-1185">Reference proteome</keyword>
<evidence type="ECO:0000313" key="3">
    <source>
        <dbReference type="Proteomes" id="UP000283269"/>
    </source>
</evidence>
<dbReference type="Proteomes" id="UP000283269">
    <property type="component" value="Unassembled WGS sequence"/>
</dbReference>
<protein>
    <submittedName>
        <fullName evidence="2">Uncharacterized protein</fullName>
    </submittedName>
</protein>
<proteinExistence type="predicted"/>
<evidence type="ECO:0000313" key="2">
    <source>
        <dbReference type="EMBL" id="PPQ80391.1"/>
    </source>
</evidence>
<dbReference type="InterPro" id="IPR014729">
    <property type="entry name" value="Rossmann-like_a/b/a_fold"/>
</dbReference>